<organism evidence="1 2">
    <name type="scientific">Actinokineospora iranica</name>
    <dbReference type="NCBI Taxonomy" id="1271860"/>
    <lineage>
        <taxon>Bacteria</taxon>
        <taxon>Bacillati</taxon>
        <taxon>Actinomycetota</taxon>
        <taxon>Actinomycetes</taxon>
        <taxon>Pseudonocardiales</taxon>
        <taxon>Pseudonocardiaceae</taxon>
        <taxon>Actinokineospora</taxon>
    </lineage>
</organism>
<protein>
    <recommendedName>
        <fullName evidence="3">Excreted virulence factor EspC, type VII ESX diderm</fullName>
    </recommendedName>
</protein>
<evidence type="ECO:0008006" key="3">
    <source>
        <dbReference type="Google" id="ProtNLM"/>
    </source>
</evidence>
<evidence type="ECO:0000313" key="1">
    <source>
        <dbReference type="EMBL" id="SDD61801.1"/>
    </source>
</evidence>
<dbReference type="AlphaFoldDB" id="A0A1G6W7K3"/>
<accession>A0A1G6W7K3</accession>
<dbReference type="RefSeq" id="WP_091455299.1">
    <property type="nucleotide sequence ID" value="NZ_FMZZ01000014.1"/>
</dbReference>
<proteinExistence type="predicted"/>
<reference evidence="2" key="1">
    <citation type="submission" date="2016-10" db="EMBL/GenBank/DDBJ databases">
        <authorList>
            <person name="Varghese N."/>
            <person name="Submissions S."/>
        </authorList>
    </citation>
    <scope>NUCLEOTIDE SEQUENCE [LARGE SCALE GENOMIC DNA]</scope>
    <source>
        <strain evidence="2">IBRC-M 10403</strain>
    </source>
</reference>
<gene>
    <name evidence="1" type="ORF">SAMN05216174_11452</name>
</gene>
<dbReference type="OrthoDB" id="3633300at2"/>
<dbReference type="STRING" id="1271860.SAMN05216174_11452"/>
<name>A0A1G6W7K3_9PSEU</name>
<keyword evidence="2" id="KW-1185">Reference proteome</keyword>
<dbReference type="Proteomes" id="UP000199501">
    <property type="component" value="Unassembled WGS sequence"/>
</dbReference>
<dbReference type="EMBL" id="FMZZ01000014">
    <property type="protein sequence ID" value="SDD61801.1"/>
    <property type="molecule type" value="Genomic_DNA"/>
</dbReference>
<evidence type="ECO:0000313" key="2">
    <source>
        <dbReference type="Proteomes" id="UP000199501"/>
    </source>
</evidence>
<sequence length="102" mass="10590">MPDSGGFDVSPAEIEAHAKKVQNTADLLGTAVDAAKGRLGYEDFGLFGAPLGLACNLIMENATESLAEAQAAGGRHSEAVAEWANDHRVTEESITALFKGTS</sequence>